<keyword evidence="4" id="KW-0963">Cytoplasm</keyword>
<dbReference type="RefSeq" id="WP_027357399.1">
    <property type="nucleotide sequence ID" value="NZ_FQUW01000037.1"/>
</dbReference>
<accession>A0A1M5CFC9</accession>
<name>A0A1M5CFC9_9FIRM</name>
<dbReference type="Pfam" id="PF01926">
    <property type="entry name" value="MMR_HSR1"/>
    <property type="match status" value="1"/>
</dbReference>
<feature type="domain" description="CP-type G" evidence="6">
    <location>
        <begin position="13"/>
        <end position="178"/>
    </location>
</feature>
<dbReference type="OrthoDB" id="9779790at2"/>
<dbReference type="InterPro" id="IPR030378">
    <property type="entry name" value="G_CP_dom"/>
</dbReference>
<evidence type="ECO:0000259" key="6">
    <source>
        <dbReference type="PROSITE" id="PS51721"/>
    </source>
</evidence>
<dbReference type="CDD" id="cd01856">
    <property type="entry name" value="YlqF"/>
    <property type="match status" value="1"/>
</dbReference>
<dbReference type="GO" id="GO:0005737">
    <property type="term" value="C:cytoplasm"/>
    <property type="evidence" value="ECO:0007669"/>
    <property type="project" value="UniProtKB-SubCell"/>
</dbReference>
<dbReference type="PANTHER" id="PTHR45782:SF4">
    <property type="entry name" value="MITOCHONDRIAL RIBOSOME-ASSOCIATED GTPASE 1"/>
    <property type="match status" value="1"/>
</dbReference>
<sequence>MPVQWFPGHMARARRLVQENLKLVDVVIELLDARIPASSRNPIIEEIAARKPHLVVLNKEDLADPHLTRMWLQWFSARGLPALAVDSARKKDLVEVPVQVKRLAENKIASLVARGRRPPPPRCMVVGIPNVGKSSFINALAGSRVTRTGNRPGVTRGPQWIRLAGEVELLDTPGVLWPKFEDPRVGLKLAATGAIKEEVFDVEEVAAWLVEWLRQSSPASLKKRYGLEELPSRGYEVLELIGARRGLVGRGGRVDLYRASIHLLKEFRDGCLGRFTLDAPPG</sequence>
<comment type="subcellular location">
    <subcellularLocation>
        <location evidence="4">Cytoplasm</location>
    </subcellularLocation>
</comment>
<keyword evidence="3 4" id="KW-0342">GTP-binding</keyword>
<evidence type="ECO:0000256" key="3">
    <source>
        <dbReference type="ARBA" id="ARBA00023134"/>
    </source>
</evidence>
<gene>
    <name evidence="7" type="ORF">SAMN02745218_02519</name>
</gene>
<protein>
    <recommendedName>
        <fullName evidence="1 4">Ribosome biogenesis GTPase A</fullName>
    </recommendedName>
</protein>
<dbReference type="SUPFAM" id="SSF52540">
    <property type="entry name" value="P-loop containing nucleoside triphosphate hydrolases"/>
    <property type="match status" value="1"/>
</dbReference>
<dbReference type="PANTHER" id="PTHR45782">
    <property type="entry name" value="MITOCHONDRIAL RIBOSOME-ASSOCIATED GTPASE 1"/>
    <property type="match status" value="1"/>
</dbReference>
<feature type="binding site" evidence="5">
    <location>
        <position position="174"/>
    </location>
    <ligand>
        <name>GTP</name>
        <dbReference type="ChEBI" id="CHEBI:37565"/>
    </ligand>
</feature>
<dbReference type="AlphaFoldDB" id="A0A1M5CFC9"/>
<organism evidence="7 8">
    <name type="scientific">Desulfofundulus australicus DSM 11792</name>
    <dbReference type="NCBI Taxonomy" id="1121425"/>
    <lineage>
        <taxon>Bacteria</taxon>
        <taxon>Bacillati</taxon>
        <taxon>Bacillota</taxon>
        <taxon>Clostridia</taxon>
        <taxon>Eubacteriales</taxon>
        <taxon>Peptococcaceae</taxon>
        <taxon>Desulfofundulus</taxon>
    </lineage>
</organism>
<evidence type="ECO:0000313" key="7">
    <source>
        <dbReference type="EMBL" id="SHF53474.1"/>
    </source>
</evidence>
<dbReference type="InterPro" id="IPR006073">
    <property type="entry name" value="GTP-bd"/>
</dbReference>
<dbReference type="FunFam" id="3.40.50.300:FF:000590">
    <property type="entry name" value="Ribosome biogenesis GTPase A"/>
    <property type="match status" value="1"/>
</dbReference>
<evidence type="ECO:0000256" key="2">
    <source>
        <dbReference type="ARBA" id="ARBA00022741"/>
    </source>
</evidence>
<dbReference type="Gene3D" id="1.10.1580.10">
    <property type="match status" value="1"/>
</dbReference>
<evidence type="ECO:0000256" key="1">
    <source>
        <dbReference type="ARBA" id="ARBA00014898"/>
    </source>
</evidence>
<proteinExistence type="inferred from homology"/>
<keyword evidence="8" id="KW-1185">Reference proteome</keyword>
<dbReference type="InterPro" id="IPR023179">
    <property type="entry name" value="GTP-bd_ortho_bundle_sf"/>
</dbReference>
<evidence type="ECO:0000256" key="4">
    <source>
        <dbReference type="PIRNR" id="PIRNR006230"/>
    </source>
</evidence>
<dbReference type="PIRSF" id="PIRSF006230">
    <property type="entry name" value="MG442"/>
    <property type="match status" value="1"/>
</dbReference>
<dbReference type="InterPro" id="IPR016478">
    <property type="entry name" value="GTPase_MTG1"/>
</dbReference>
<dbReference type="GO" id="GO:0006412">
    <property type="term" value="P:translation"/>
    <property type="evidence" value="ECO:0007669"/>
    <property type="project" value="TreeGrafter"/>
</dbReference>
<comment type="function">
    <text evidence="4">Required for a late step of 50S ribosomal subunit assembly. Has GTPase activity.</text>
</comment>
<feature type="binding site" evidence="5">
    <location>
        <begin position="130"/>
        <end position="135"/>
    </location>
    <ligand>
        <name>GTP</name>
        <dbReference type="ChEBI" id="CHEBI:37565"/>
    </ligand>
</feature>
<feature type="binding site" evidence="5">
    <location>
        <begin position="58"/>
        <end position="61"/>
    </location>
    <ligand>
        <name>GTP</name>
        <dbReference type="ChEBI" id="CHEBI:37565"/>
    </ligand>
</feature>
<evidence type="ECO:0000256" key="5">
    <source>
        <dbReference type="PIRSR" id="PIRSR006230-1"/>
    </source>
</evidence>
<dbReference type="Gene3D" id="3.40.50.300">
    <property type="entry name" value="P-loop containing nucleotide triphosphate hydrolases"/>
    <property type="match status" value="1"/>
</dbReference>
<comment type="similarity">
    <text evidence="4">Belongs to the TRAFAC class YlqF/YawG GTPase family. MTG1 subfamily.</text>
</comment>
<dbReference type="InterPro" id="IPR027417">
    <property type="entry name" value="P-loop_NTPase"/>
</dbReference>
<evidence type="ECO:0000313" key="8">
    <source>
        <dbReference type="Proteomes" id="UP000184196"/>
    </source>
</evidence>
<keyword evidence="2 4" id="KW-0547">Nucleotide-binding</keyword>
<dbReference type="PROSITE" id="PS51721">
    <property type="entry name" value="G_CP"/>
    <property type="match status" value="1"/>
</dbReference>
<dbReference type="GO" id="GO:0005525">
    <property type="term" value="F:GTP binding"/>
    <property type="evidence" value="ECO:0007669"/>
    <property type="project" value="UniProtKB-KW"/>
</dbReference>
<reference evidence="8" key="1">
    <citation type="submission" date="2016-11" db="EMBL/GenBank/DDBJ databases">
        <authorList>
            <person name="Varghese N."/>
            <person name="Submissions S."/>
        </authorList>
    </citation>
    <scope>NUCLEOTIDE SEQUENCE [LARGE SCALE GENOMIC DNA]</scope>
    <source>
        <strain evidence="8">DSM 11792</strain>
    </source>
</reference>
<dbReference type="EMBL" id="FQUW01000037">
    <property type="protein sequence ID" value="SHF53474.1"/>
    <property type="molecule type" value="Genomic_DNA"/>
</dbReference>
<dbReference type="InterPro" id="IPR019991">
    <property type="entry name" value="GTP-bd_ribosome_bgen"/>
</dbReference>
<dbReference type="Proteomes" id="UP000184196">
    <property type="component" value="Unassembled WGS sequence"/>
</dbReference>
<dbReference type="NCBIfam" id="TIGR03596">
    <property type="entry name" value="GTPase_YlqF"/>
    <property type="match status" value="1"/>
</dbReference>
<dbReference type="GO" id="GO:0003924">
    <property type="term" value="F:GTPase activity"/>
    <property type="evidence" value="ECO:0007669"/>
    <property type="project" value="TreeGrafter"/>
</dbReference>